<dbReference type="CDD" id="cd06257">
    <property type="entry name" value="DnaJ"/>
    <property type="match status" value="1"/>
</dbReference>
<dbReference type="AlphaFoldDB" id="A0A4T0WYH6"/>
<dbReference type="PANTHER" id="PTHR43096">
    <property type="entry name" value="DNAJ HOMOLOG 1, MITOCHONDRIAL-RELATED"/>
    <property type="match status" value="1"/>
</dbReference>
<organism evidence="3 4">
    <name type="scientific">Pichia inconspicua</name>
    <dbReference type="NCBI Taxonomy" id="52247"/>
    <lineage>
        <taxon>Eukaryota</taxon>
        <taxon>Fungi</taxon>
        <taxon>Dikarya</taxon>
        <taxon>Ascomycota</taxon>
        <taxon>Saccharomycotina</taxon>
        <taxon>Pichiomycetes</taxon>
        <taxon>Pichiales</taxon>
        <taxon>Pichiaceae</taxon>
        <taxon>Pichia</taxon>
    </lineage>
</organism>
<feature type="domain" description="J" evidence="2">
    <location>
        <begin position="2"/>
        <end position="66"/>
    </location>
</feature>
<dbReference type="SMART" id="SM00271">
    <property type="entry name" value="DnaJ"/>
    <property type="match status" value="1"/>
</dbReference>
<dbReference type="PRINTS" id="PR00625">
    <property type="entry name" value="JDOMAIN"/>
</dbReference>
<dbReference type="GO" id="GO:0005737">
    <property type="term" value="C:cytoplasm"/>
    <property type="evidence" value="ECO:0007669"/>
    <property type="project" value="TreeGrafter"/>
</dbReference>
<dbReference type="Gene3D" id="1.10.287.110">
    <property type="entry name" value="DnaJ domain"/>
    <property type="match status" value="1"/>
</dbReference>
<evidence type="ECO:0000259" key="2">
    <source>
        <dbReference type="PROSITE" id="PS50076"/>
    </source>
</evidence>
<reference evidence="3 4" key="1">
    <citation type="journal article" date="2019" name="Front. Genet.">
        <title>Whole-Genome Sequencing of the Opportunistic Yeast Pathogen Candida inconspicua Uncovers Its Hybrid Origin.</title>
        <authorList>
            <person name="Mixao V."/>
            <person name="Hansen A.P."/>
            <person name="Saus E."/>
            <person name="Boekhout T."/>
            <person name="Lass-Florl C."/>
            <person name="Gabaldon T."/>
        </authorList>
    </citation>
    <scope>NUCLEOTIDE SEQUENCE [LARGE SCALE GENOMIC DNA]</scope>
    <source>
        <strain evidence="3 4">CBS 180</strain>
    </source>
</reference>
<protein>
    <recommendedName>
        <fullName evidence="2">J domain-containing protein</fullName>
    </recommendedName>
</protein>
<dbReference type="PANTHER" id="PTHR43096:SF10">
    <property type="entry name" value="CHAPERONE PROTEIN DNAJ A6, CHLOROPLASTIC"/>
    <property type="match status" value="1"/>
</dbReference>
<feature type="compositionally biased region" description="Polar residues" evidence="1">
    <location>
        <begin position="347"/>
        <end position="378"/>
    </location>
</feature>
<dbReference type="Pfam" id="PF00226">
    <property type="entry name" value="DnaJ"/>
    <property type="match status" value="1"/>
</dbReference>
<name>A0A4T0WYH6_9ASCO</name>
<evidence type="ECO:0000313" key="3">
    <source>
        <dbReference type="EMBL" id="TID21039.1"/>
    </source>
</evidence>
<sequence>MTHYDTLGVPISASEGDIKKAYRKLALQLHPDKNDSSSAEEQFKQVIDAYNTLSDATLRAAYDAKLKAQRMATATATSAATASTTTSTAYRASGASWTTWSMPFGFRNPHEHFDATRRQYEEARRRREEAIRAEKARRDQQQKEMEDERRFEELRRKLREARAREAVLAARRAREIEQEARERLKREATVNGEKHEKEGGEVENPSNEKPNEAEKPPTFKFVPEEVATGGFRYDPDETGVSWDDVGGFPPQASNDGIAETDVPVEVIPSDSSSEMDSLETAESHSSGDTSDASHPGTKDDPIVIDMEDSLLDTSSSNSSSSSSSSSSSPDPPPTLQSSPPHKRQRRTNTSSPFKKQKQNPYIFQDENINAGPNHSRSTSPDKRKASYNTRGEYRGDRGHHKRVKIEDEQNPHPIVQQEETFYNTVMEQQFDYTGLSLLE</sequence>
<dbReference type="InterPro" id="IPR036869">
    <property type="entry name" value="J_dom_sf"/>
</dbReference>
<feature type="region of interest" description="Disordered" evidence="1">
    <location>
        <begin position="179"/>
        <end position="414"/>
    </location>
</feature>
<dbReference type="OrthoDB" id="436519at2759"/>
<dbReference type="Proteomes" id="UP000307173">
    <property type="component" value="Unassembled WGS sequence"/>
</dbReference>
<dbReference type="GO" id="GO:0051082">
    <property type="term" value="F:unfolded protein binding"/>
    <property type="evidence" value="ECO:0007669"/>
    <property type="project" value="TreeGrafter"/>
</dbReference>
<gene>
    <name evidence="3" type="ORF">CANINC_003534</name>
</gene>
<feature type="compositionally biased region" description="Polar residues" evidence="1">
    <location>
        <begin position="283"/>
        <end position="292"/>
    </location>
</feature>
<dbReference type="PROSITE" id="PS50076">
    <property type="entry name" value="DNAJ_2"/>
    <property type="match status" value="1"/>
</dbReference>
<evidence type="ECO:0000256" key="1">
    <source>
        <dbReference type="SAM" id="MobiDB-lite"/>
    </source>
</evidence>
<dbReference type="InterPro" id="IPR001623">
    <property type="entry name" value="DnaJ_domain"/>
</dbReference>
<evidence type="ECO:0000313" key="4">
    <source>
        <dbReference type="Proteomes" id="UP000307173"/>
    </source>
</evidence>
<feature type="compositionally biased region" description="Basic and acidic residues" evidence="1">
    <location>
        <begin position="179"/>
        <end position="200"/>
    </location>
</feature>
<proteinExistence type="predicted"/>
<dbReference type="SUPFAM" id="SSF46565">
    <property type="entry name" value="Chaperone J-domain"/>
    <property type="match status" value="1"/>
</dbReference>
<dbReference type="STRING" id="52247.A0A4T0WYH6"/>
<dbReference type="EMBL" id="SELW01000567">
    <property type="protein sequence ID" value="TID21039.1"/>
    <property type="molecule type" value="Genomic_DNA"/>
</dbReference>
<feature type="non-terminal residue" evidence="3">
    <location>
        <position position="439"/>
    </location>
</feature>
<dbReference type="GO" id="GO:0042026">
    <property type="term" value="P:protein refolding"/>
    <property type="evidence" value="ECO:0007669"/>
    <property type="project" value="TreeGrafter"/>
</dbReference>
<comment type="caution">
    <text evidence="3">The sequence shown here is derived from an EMBL/GenBank/DDBJ whole genome shotgun (WGS) entry which is preliminary data.</text>
</comment>
<keyword evidence="4" id="KW-1185">Reference proteome</keyword>
<feature type="compositionally biased region" description="Low complexity" evidence="1">
    <location>
        <begin position="311"/>
        <end position="328"/>
    </location>
</feature>
<accession>A0A4T0WYH6</accession>